<evidence type="ECO:0000313" key="3">
    <source>
        <dbReference type="Proteomes" id="UP000588491"/>
    </source>
</evidence>
<keyword evidence="1" id="KW-1133">Transmembrane helix</keyword>
<dbReference type="AlphaFoldDB" id="A0A7Y0KDH1"/>
<name>A0A7Y0KDH1_9BACI</name>
<dbReference type="RefSeq" id="WP_016205457.1">
    <property type="nucleotide sequence ID" value="NZ_JABBPK010000001.1"/>
</dbReference>
<organism evidence="2 3">
    <name type="scientific">Niallia alba</name>
    <dbReference type="NCBI Taxonomy" id="2729105"/>
    <lineage>
        <taxon>Bacteria</taxon>
        <taxon>Bacillati</taxon>
        <taxon>Bacillota</taxon>
        <taxon>Bacilli</taxon>
        <taxon>Bacillales</taxon>
        <taxon>Bacillaceae</taxon>
        <taxon>Niallia</taxon>
    </lineage>
</organism>
<dbReference type="EMBL" id="JABBPK010000001">
    <property type="protein sequence ID" value="NMO79569.1"/>
    <property type="molecule type" value="Genomic_DNA"/>
</dbReference>
<comment type="caution">
    <text evidence="2">The sequence shown here is derived from an EMBL/GenBank/DDBJ whole genome shotgun (WGS) entry which is preliminary data.</text>
</comment>
<dbReference type="Proteomes" id="UP000588491">
    <property type="component" value="Unassembled WGS sequence"/>
</dbReference>
<gene>
    <name evidence="2" type="ORF">HHU08_21805</name>
</gene>
<keyword evidence="1" id="KW-0472">Membrane</keyword>
<feature type="transmembrane region" description="Helical" evidence="1">
    <location>
        <begin position="46"/>
        <end position="67"/>
    </location>
</feature>
<keyword evidence="1" id="KW-0812">Transmembrane</keyword>
<keyword evidence="3" id="KW-1185">Reference proteome</keyword>
<protein>
    <submittedName>
        <fullName evidence="2">Uncharacterized protein</fullName>
    </submittedName>
</protein>
<reference evidence="2 3" key="1">
    <citation type="submission" date="2020-04" db="EMBL/GenBank/DDBJ databases">
        <title>Bacillus sp. UniB3 isolated from commercial digestive syrup.</title>
        <authorList>
            <person name="Thorat V."/>
            <person name="Kirdat K."/>
            <person name="Tiwarekar B."/>
            <person name="Yadav A."/>
        </authorList>
    </citation>
    <scope>NUCLEOTIDE SEQUENCE [LARGE SCALE GENOMIC DNA]</scope>
    <source>
        <strain evidence="2 3">UniB3</strain>
    </source>
</reference>
<feature type="transmembrane region" description="Helical" evidence="1">
    <location>
        <begin position="7"/>
        <end position="26"/>
    </location>
</feature>
<proteinExistence type="predicted"/>
<accession>A0A7Y0KDH1</accession>
<sequence>MRKKISVFSVVLEILGLLLILLSQKIGMEFTMYSEAGDPAVFAGNLVIFSLIPITIGFLLVLAGILIQVTKLK</sequence>
<evidence type="ECO:0000313" key="2">
    <source>
        <dbReference type="EMBL" id="NMO79569.1"/>
    </source>
</evidence>
<evidence type="ECO:0000256" key="1">
    <source>
        <dbReference type="SAM" id="Phobius"/>
    </source>
</evidence>